<accession>A0A3B0AZQ9</accession>
<dbReference type="PROSITE" id="PS51257">
    <property type="entry name" value="PROKAR_LIPOPROTEIN"/>
    <property type="match status" value="1"/>
</dbReference>
<dbReference type="AlphaFoldDB" id="A0A3B0AZQ9"/>
<dbReference type="EMBL" id="RBAH01000035">
    <property type="protein sequence ID" value="RKN66035.1"/>
    <property type="molecule type" value="Genomic_DNA"/>
</dbReference>
<evidence type="ECO:0000256" key="1">
    <source>
        <dbReference type="SAM" id="Phobius"/>
    </source>
</evidence>
<comment type="caution">
    <text evidence="2">The sequence shown here is derived from an EMBL/GenBank/DDBJ whole genome shotgun (WGS) entry which is preliminary data.</text>
</comment>
<sequence>MEEVKQHKALIVVLAVIACFRPLMNILGLSAQIGQPMASVSATVIITLAWIATVVFVRIRQPVVVLMFAGIVYVILAIVLSAVLSPILTGHLQGPITNPFAIVGVLVTNAVWGIIAGFLATVLMRVWKL</sequence>
<feature type="transmembrane region" description="Helical" evidence="1">
    <location>
        <begin position="37"/>
        <end position="57"/>
    </location>
</feature>
<keyword evidence="1" id="KW-0472">Membrane</keyword>
<protein>
    <submittedName>
        <fullName evidence="2">Uncharacterized protein</fullName>
    </submittedName>
</protein>
<dbReference type="RefSeq" id="WP_120751289.1">
    <property type="nucleotide sequence ID" value="NZ_RBAH01000035.1"/>
</dbReference>
<keyword evidence="3" id="KW-1185">Reference proteome</keyword>
<dbReference type="Proteomes" id="UP000282311">
    <property type="component" value="Unassembled WGS sequence"/>
</dbReference>
<evidence type="ECO:0000313" key="2">
    <source>
        <dbReference type="EMBL" id="RKN66035.1"/>
    </source>
</evidence>
<proteinExistence type="predicted"/>
<reference evidence="2 3" key="1">
    <citation type="journal article" date="2007" name="Int. J. Syst. Evol. Microbiol.">
        <title>Paenibacillus ginsengarvi sp. nov., isolated from soil from ginseng cultivation.</title>
        <authorList>
            <person name="Yoon M.H."/>
            <person name="Ten L.N."/>
            <person name="Im W.T."/>
        </authorList>
    </citation>
    <scope>NUCLEOTIDE SEQUENCE [LARGE SCALE GENOMIC DNA]</scope>
    <source>
        <strain evidence="2 3">KCTC 13059</strain>
    </source>
</reference>
<gene>
    <name evidence="2" type="ORF">D7M11_31670</name>
</gene>
<keyword evidence="1" id="KW-0812">Transmembrane</keyword>
<name>A0A3B0AZQ9_9BACL</name>
<feature type="transmembrane region" description="Helical" evidence="1">
    <location>
        <begin position="100"/>
        <end position="123"/>
    </location>
</feature>
<dbReference type="OrthoDB" id="2898516at2"/>
<feature type="transmembrane region" description="Helical" evidence="1">
    <location>
        <begin position="64"/>
        <end position="88"/>
    </location>
</feature>
<evidence type="ECO:0000313" key="3">
    <source>
        <dbReference type="Proteomes" id="UP000282311"/>
    </source>
</evidence>
<organism evidence="2 3">
    <name type="scientific">Paenibacillus ginsengarvi</name>
    <dbReference type="NCBI Taxonomy" id="400777"/>
    <lineage>
        <taxon>Bacteria</taxon>
        <taxon>Bacillati</taxon>
        <taxon>Bacillota</taxon>
        <taxon>Bacilli</taxon>
        <taxon>Bacillales</taxon>
        <taxon>Paenibacillaceae</taxon>
        <taxon>Paenibacillus</taxon>
    </lineage>
</organism>
<keyword evidence="1" id="KW-1133">Transmembrane helix</keyword>
<feature type="transmembrane region" description="Helical" evidence="1">
    <location>
        <begin position="9"/>
        <end position="31"/>
    </location>
</feature>